<feature type="domain" description="Heterokaryon incompatibility" evidence="1">
    <location>
        <begin position="42"/>
        <end position="219"/>
    </location>
</feature>
<organism evidence="2 3">
    <name type="scientific">Aspergillus pseudoustus</name>
    <dbReference type="NCBI Taxonomy" id="1810923"/>
    <lineage>
        <taxon>Eukaryota</taxon>
        <taxon>Fungi</taxon>
        <taxon>Dikarya</taxon>
        <taxon>Ascomycota</taxon>
        <taxon>Pezizomycotina</taxon>
        <taxon>Eurotiomycetes</taxon>
        <taxon>Eurotiomycetidae</taxon>
        <taxon>Eurotiales</taxon>
        <taxon>Aspergillaceae</taxon>
        <taxon>Aspergillus</taxon>
        <taxon>Aspergillus subgen. Nidulantes</taxon>
    </lineage>
</organism>
<protein>
    <recommendedName>
        <fullName evidence="1">Heterokaryon incompatibility domain-containing protein</fullName>
    </recommendedName>
</protein>
<sequence>MNTDLQSYEEIWPARLLHVPSMTSFEWEPDNVYGGIEEPKFAVFSYTWGRWEVPWSGGASSLPIKNVPWKVPSIDPARFTVAQFERAIQRATEKVDFLWLDVACIDQVDEAAKADQVGKQAGIFMNASHKYVWLHGTPLAQLQSLTDGIMHLAARLSGDETHEVSFPGFPELTHLVHYGADPGSPAACIHEPEWLQAVASTARAIVQDPWFSSLWTLQECYLGRNATLLSQEAEPATRQGFGDHELDTLVNSFGEIETAVREWLAQLRRERPAIRDAALHIAYLEDTLDALSPLVCQAWDFQPLIYCAASRRTASNPLDQVYGIMQVFGLRLGKAAEPERDFTLVELQDQFSLALLAADPVNSQYFVHEVEPAAGEAWRLSKRMRIPAFLDVIGVWSIPRCEIGPAGDASPTTSSSIGDTGMGPVFQGQACSMPEIMRFWAHLEPLVYEHENLVVGNRIAVQCIALDASREVATGMPAELLTTEDDSFETQQRLAGELVRLFRPDDVMVFLLGDVAETNFGELYEMTAEEPEFVHKGSGEIIGSVGLIVRRTMMMECGPTWRRVGICVWPQFGPGSVDEDPFQYVEAVLS</sequence>
<evidence type="ECO:0000313" key="2">
    <source>
        <dbReference type="EMBL" id="KAL2837290.1"/>
    </source>
</evidence>
<accession>A0ABR4JBG3</accession>
<dbReference type="Pfam" id="PF06985">
    <property type="entry name" value="HET"/>
    <property type="match status" value="1"/>
</dbReference>
<name>A0ABR4JBG3_9EURO</name>
<keyword evidence="3" id="KW-1185">Reference proteome</keyword>
<dbReference type="PANTHER" id="PTHR24148">
    <property type="entry name" value="ANKYRIN REPEAT DOMAIN-CONTAINING PROTEIN 39 HOMOLOG-RELATED"/>
    <property type="match status" value="1"/>
</dbReference>
<dbReference type="EMBL" id="JBFXLU010000163">
    <property type="protein sequence ID" value="KAL2837290.1"/>
    <property type="molecule type" value="Genomic_DNA"/>
</dbReference>
<evidence type="ECO:0000259" key="1">
    <source>
        <dbReference type="Pfam" id="PF06985"/>
    </source>
</evidence>
<dbReference type="PANTHER" id="PTHR24148:SF64">
    <property type="entry name" value="HETEROKARYON INCOMPATIBILITY DOMAIN-CONTAINING PROTEIN"/>
    <property type="match status" value="1"/>
</dbReference>
<evidence type="ECO:0000313" key="3">
    <source>
        <dbReference type="Proteomes" id="UP001610446"/>
    </source>
</evidence>
<gene>
    <name evidence="2" type="ORF">BJY01DRAFT_221128</name>
</gene>
<dbReference type="InterPro" id="IPR010730">
    <property type="entry name" value="HET"/>
</dbReference>
<proteinExistence type="predicted"/>
<comment type="caution">
    <text evidence="2">The sequence shown here is derived from an EMBL/GenBank/DDBJ whole genome shotgun (WGS) entry which is preliminary data.</text>
</comment>
<dbReference type="Proteomes" id="UP001610446">
    <property type="component" value="Unassembled WGS sequence"/>
</dbReference>
<reference evidence="2 3" key="1">
    <citation type="submission" date="2024-07" db="EMBL/GenBank/DDBJ databases">
        <title>Section-level genome sequencing and comparative genomics of Aspergillus sections Usti and Cavernicolus.</title>
        <authorList>
            <consortium name="Lawrence Berkeley National Laboratory"/>
            <person name="Nybo J.L."/>
            <person name="Vesth T.C."/>
            <person name="Theobald S."/>
            <person name="Frisvad J.C."/>
            <person name="Larsen T.O."/>
            <person name="Kjaerboelling I."/>
            <person name="Rothschild-Mancinelli K."/>
            <person name="Lyhne E.K."/>
            <person name="Kogle M.E."/>
            <person name="Barry K."/>
            <person name="Clum A."/>
            <person name="Na H."/>
            <person name="Ledsgaard L."/>
            <person name="Lin J."/>
            <person name="Lipzen A."/>
            <person name="Kuo A."/>
            <person name="Riley R."/>
            <person name="Mondo S."/>
            <person name="Labutti K."/>
            <person name="Haridas S."/>
            <person name="Pangalinan J."/>
            <person name="Salamov A.A."/>
            <person name="Simmons B.A."/>
            <person name="Magnuson J.K."/>
            <person name="Chen J."/>
            <person name="Drula E."/>
            <person name="Henrissat B."/>
            <person name="Wiebenga A."/>
            <person name="Lubbers R.J."/>
            <person name="Gomes A.C."/>
            <person name="Makela M.R."/>
            <person name="Stajich J."/>
            <person name="Grigoriev I.V."/>
            <person name="Mortensen U.H."/>
            <person name="De Vries R.P."/>
            <person name="Baker S.E."/>
            <person name="Andersen M.R."/>
        </authorList>
    </citation>
    <scope>NUCLEOTIDE SEQUENCE [LARGE SCALE GENOMIC DNA]</scope>
    <source>
        <strain evidence="2 3">CBS 123904</strain>
    </source>
</reference>
<dbReference type="InterPro" id="IPR052895">
    <property type="entry name" value="HetReg/Transcr_Mod"/>
</dbReference>